<dbReference type="PROSITE" id="PS51285">
    <property type="entry name" value="AGC_KINASE_CTER"/>
    <property type="match status" value="1"/>
</dbReference>
<dbReference type="EMBL" id="CAUEEQ010041008">
    <property type="protein sequence ID" value="CAJ0955975.1"/>
    <property type="molecule type" value="Genomic_DNA"/>
</dbReference>
<dbReference type="Gene3D" id="1.10.510.10">
    <property type="entry name" value="Transferase(Phosphotransferase) domain 1"/>
    <property type="match status" value="1"/>
</dbReference>
<comment type="catalytic activity">
    <reaction evidence="9">
        <text>L-seryl-[protein] + ATP = O-phospho-L-seryl-[protein] + ADP + H(+)</text>
        <dbReference type="Rhea" id="RHEA:17989"/>
        <dbReference type="Rhea" id="RHEA-COMP:9863"/>
        <dbReference type="Rhea" id="RHEA-COMP:11604"/>
        <dbReference type="ChEBI" id="CHEBI:15378"/>
        <dbReference type="ChEBI" id="CHEBI:29999"/>
        <dbReference type="ChEBI" id="CHEBI:30616"/>
        <dbReference type="ChEBI" id="CHEBI:83421"/>
        <dbReference type="ChEBI" id="CHEBI:456216"/>
        <dbReference type="EC" id="2.7.11.1"/>
    </reaction>
</comment>
<dbReference type="Gene3D" id="3.30.200.20">
    <property type="entry name" value="Phosphorylase Kinase, domain 1"/>
    <property type="match status" value="1"/>
</dbReference>
<proteinExistence type="inferred from homology"/>
<keyword evidence="7" id="KW-0067">ATP-binding</keyword>
<dbReference type="PROSITE" id="PS00108">
    <property type="entry name" value="PROTEIN_KINASE_ST"/>
    <property type="match status" value="1"/>
</dbReference>
<evidence type="ECO:0000313" key="13">
    <source>
        <dbReference type="Proteomes" id="UP001176940"/>
    </source>
</evidence>
<name>A0ABN9M3P3_9NEOB</name>
<comment type="catalytic activity">
    <reaction evidence="8">
        <text>L-threonyl-[protein] + ATP = O-phospho-L-threonyl-[protein] + ADP + H(+)</text>
        <dbReference type="Rhea" id="RHEA:46608"/>
        <dbReference type="Rhea" id="RHEA-COMP:11060"/>
        <dbReference type="Rhea" id="RHEA-COMP:11605"/>
        <dbReference type="ChEBI" id="CHEBI:15378"/>
        <dbReference type="ChEBI" id="CHEBI:30013"/>
        <dbReference type="ChEBI" id="CHEBI:30616"/>
        <dbReference type="ChEBI" id="CHEBI:61977"/>
        <dbReference type="ChEBI" id="CHEBI:456216"/>
        <dbReference type="EC" id="2.7.11.1"/>
    </reaction>
</comment>
<comment type="caution">
    <text evidence="12">The sequence shown here is derived from an EMBL/GenBank/DDBJ whole genome shotgun (WGS) entry which is preliminary data.</text>
</comment>
<reference evidence="12" key="1">
    <citation type="submission" date="2023-07" db="EMBL/GenBank/DDBJ databases">
        <authorList>
            <person name="Stuckert A."/>
        </authorList>
    </citation>
    <scope>NUCLEOTIDE SEQUENCE</scope>
</reference>
<evidence type="ECO:0000256" key="6">
    <source>
        <dbReference type="ARBA" id="ARBA00022777"/>
    </source>
</evidence>
<keyword evidence="3" id="KW-0723">Serine/threonine-protein kinase</keyword>
<dbReference type="Proteomes" id="UP001176940">
    <property type="component" value="Unassembled WGS sequence"/>
</dbReference>
<evidence type="ECO:0000259" key="11">
    <source>
        <dbReference type="PROSITE" id="PS51285"/>
    </source>
</evidence>
<evidence type="ECO:0000256" key="2">
    <source>
        <dbReference type="ARBA" id="ARBA00012513"/>
    </source>
</evidence>
<gene>
    <name evidence="12" type="ORF">RIMI_LOCUS15323647</name>
</gene>
<protein>
    <recommendedName>
        <fullName evidence="2">non-specific serine/threonine protein kinase</fullName>
        <ecNumber evidence="2">2.7.11.1</ecNumber>
    </recommendedName>
</protein>
<keyword evidence="6" id="KW-0418">Kinase</keyword>
<dbReference type="PANTHER" id="PTHR24356">
    <property type="entry name" value="SERINE/THREONINE-PROTEIN KINASE"/>
    <property type="match status" value="1"/>
</dbReference>
<evidence type="ECO:0000256" key="5">
    <source>
        <dbReference type="ARBA" id="ARBA00022741"/>
    </source>
</evidence>
<keyword evidence="4" id="KW-0808">Transferase</keyword>
<dbReference type="SUPFAM" id="SSF56112">
    <property type="entry name" value="Protein kinase-like (PK-like)"/>
    <property type="match status" value="1"/>
</dbReference>
<dbReference type="InterPro" id="IPR008271">
    <property type="entry name" value="Ser/Thr_kinase_AS"/>
</dbReference>
<sequence>MVETTELADPDSVILEIPEIQEPAGNLMESLIPARKTQMSDYETSKVISSGTFGTVCLVRHKDSQKIFAMKKMAKKKMNTSKEVEGAFLERDILTFADCPFVASMLCSFPTRSHLCMVMEYVGGGDCETLLTTRGPLSVPSARLYFAEAVVAVEYLHSYGVVHRDLKPENLLITTAGHIKVADFGLSKVGVMRPETNTHKESLEDISREFKDREECGTPSYMAPEIIQNKGYGRPADWWSMGIILHQFLLGYVPFHGDPITELYKNIVGGDLIWDWDHAPPPDAQDLISDLLRTNPAQRLGTGGAFEIKNSEFLSDLDFDNLLSHKPEYVPQLASDLDTSLFINHADPDNQMVSEEDTSEDNESLFFQNFTSSSERLSNLCTITTRNITNNEDPKSPLNKKNVKMWKGGKRDEVPSSAGSYHPAGVDYPGLLAYLHVVTVPLETSKRWDTLASSALKTSRSTITAGAL</sequence>
<evidence type="ECO:0000256" key="7">
    <source>
        <dbReference type="ARBA" id="ARBA00022840"/>
    </source>
</evidence>
<organism evidence="12 13">
    <name type="scientific">Ranitomeya imitator</name>
    <name type="common">mimic poison frog</name>
    <dbReference type="NCBI Taxonomy" id="111125"/>
    <lineage>
        <taxon>Eukaryota</taxon>
        <taxon>Metazoa</taxon>
        <taxon>Chordata</taxon>
        <taxon>Craniata</taxon>
        <taxon>Vertebrata</taxon>
        <taxon>Euteleostomi</taxon>
        <taxon>Amphibia</taxon>
        <taxon>Batrachia</taxon>
        <taxon>Anura</taxon>
        <taxon>Neobatrachia</taxon>
        <taxon>Hyloidea</taxon>
        <taxon>Dendrobatidae</taxon>
        <taxon>Dendrobatinae</taxon>
        <taxon>Ranitomeya</taxon>
    </lineage>
</organism>
<dbReference type="PROSITE" id="PS50011">
    <property type="entry name" value="PROTEIN_KINASE_DOM"/>
    <property type="match status" value="1"/>
</dbReference>
<evidence type="ECO:0000256" key="8">
    <source>
        <dbReference type="ARBA" id="ARBA00047899"/>
    </source>
</evidence>
<dbReference type="InterPro" id="IPR050236">
    <property type="entry name" value="Ser_Thr_kinase_AGC"/>
</dbReference>
<feature type="domain" description="Protein kinase" evidence="10">
    <location>
        <begin position="42"/>
        <end position="314"/>
    </location>
</feature>
<evidence type="ECO:0000256" key="3">
    <source>
        <dbReference type="ARBA" id="ARBA00022527"/>
    </source>
</evidence>
<dbReference type="SMART" id="SM00220">
    <property type="entry name" value="S_TKc"/>
    <property type="match status" value="1"/>
</dbReference>
<dbReference type="Pfam" id="PF00069">
    <property type="entry name" value="Pkinase"/>
    <property type="match status" value="1"/>
</dbReference>
<dbReference type="InterPro" id="IPR000961">
    <property type="entry name" value="AGC-kinase_C"/>
</dbReference>
<evidence type="ECO:0000256" key="9">
    <source>
        <dbReference type="ARBA" id="ARBA00048679"/>
    </source>
</evidence>
<dbReference type="PANTHER" id="PTHR24356:SF414">
    <property type="entry name" value="NON-SPECIFIC SERINE_THREONINE PROTEIN KINASE"/>
    <property type="match status" value="1"/>
</dbReference>
<evidence type="ECO:0000256" key="4">
    <source>
        <dbReference type="ARBA" id="ARBA00022679"/>
    </source>
</evidence>
<dbReference type="InterPro" id="IPR011009">
    <property type="entry name" value="Kinase-like_dom_sf"/>
</dbReference>
<evidence type="ECO:0000313" key="12">
    <source>
        <dbReference type="EMBL" id="CAJ0955975.1"/>
    </source>
</evidence>
<dbReference type="EC" id="2.7.11.1" evidence="2"/>
<keyword evidence="13" id="KW-1185">Reference proteome</keyword>
<dbReference type="InterPro" id="IPR000719">
    <property type="entry name" value="Prot_kinase_dom"/>
</dbReference>
<comment type="similarity">
    <text evidence="1">Belongs to the protein kinase superfamily. AGC Ser/Thr protein kinase family.</text>
</comment>
<accession>A0ABN9M3P3</accession>
<evidence type="ECO:0000259" key="10">
    <source>
        <dbReference type="PROSITE" id="PS50011"/>
    </source>
</evidence>
<keyword evidence="5" id="KW-0547">Nucleotide-binding</keyword>
<evidence type="ECO:0000256" key="1">
    <source>
        <dbReference type="ARBA" id="ARBA00009903"/>
    </source>
</evidence>
<feature type="domain" description="AGC-kinase C-terminal" evidence="11">
    <location>
        <begin position="315"/>
        <end position="382"/>
    </location>
</feature>